<protein>
    <submittedName>
        <fullName evidence="1">Uncharacterized protein</fullName>
    </submittedName>
</protein>
<sequence length="112" mass="12862">MSVEHVLMFALVMFVFYHFMCRCNRVEGIDNICTEKMHRLINPNKCIQIEVPKNFQDKSKGYKLGECPNDYDSITKSLTSFPKNTCHYNDESGSLAKSDCCKIQISHSSTKV</sequence>
<evidence type="ECO:0000313" key="1">
    <source>
        <dbReference type="EMBL" id="QHT39271.1"/>
    </source>
</evidence>
<reference evidence="1" key="1">
    <citation type="journal article" date="2020" name="Nature">
        <title>Giant virus diversity and host interactions through global metagenomics.</title>
        <authorList>
            <person name="Schulz F."/>
            <person name="Roux S."/>
            <person name="Paez-Espino D."/>
            <person name="Jungbluth S."/>
            <person name="Walsh D.A."/>
            <person name="Denef V.J."/>
            <person name="McMahon K.D."/>
            <person name="Konstantinidis K.T."/>
            <person name="Eloe-Fadrosh E.A."/>
            <person name="Kyrpides N.C."/>
            <person name="Woyke T."/>
        </authorList>
    </citation>
    <scope>NUCLEOTIDE SEQUENCE</scope>
    <source>
        <strain evidence="1">GVMAG-S-ERX556126-94</strain>
    </source>
</reference>
<organism evidence="1">
    <name type="scientific">viral metagenome</name>
    <dbReference type="NCBI Taxonomy" id="1070528"/>
    <lineage>
        <taxon>unclassified sequences</taxon>
        <taxon>metagenomes</taxon>
        <taxon>organismal metagenomes</taxon>
    </lineage>
</organism>
<dbReference type="EMBL" id="MN738840">
    <property type="protein sequence ID" value="QHT39271.1"/>
    <property type="molecule type" value="Genomic_DNA"/>
</dbReference>
<name>A0A6C0FEK8_9ZZZZ</name>
<dbReference type="AlphaFoldDB" id="A0A6C0FEK8"/>
<proteinExistence type="predicted"/>
<accession>A0A6C0FEK8</accession>